<feature type="compositionally biased region" description="Basic residues" evidence="1">
    <location>
        <begin position="41"/>
        <end position="54"/>
    </location>
</feature>
<dbReference type="EMBL" id="CM029039">
    <property type="protein sequence ID" value="KAG2644967.1"/>
    <property type="molecule type" value="Genomic_DNA"/>
</dbReference>
<keyword evidence="3" id="KW-1185">Reference proteome</keyword>
<gene>
    <name evidence="2" type="ORF">PVAP13_2KG390400</name>
</gene>
<sequence length="173" mass="18170">MPAAGHLLDPLPARGSSMPVARREAATTPGPSTPTAGRLLAQRRSRRPPPRLRTPHQGGAQARAAAKRMLTGGGGVYGCRGGKGGRRDGVGGAARSHVFVAPSPSNCSRERESGGFIHLPKPEPQRGTHLEGLPQKPVLKPLLEPCQTGPSSESRPEPHHPSAFWLPDECGNS</sequence>
<organism evidence="2 3">
    <name type="scientific">Panicum virgatum</name>
    <name type="common">Blackwell switchgrass</name>
    <dbReference type="NCBI Taxonomy" id="38727"/>
    <lineage>
        <taxon>Eukaryota</taxon>
        <taxon>Viridiplantae</taxon>
        <taxon>Streptophyta</taxon>
        <taxon>Embryophyta</taxon>
        <taxon>Tracheophyta</taxon>
        <taxon>Spermatophyta</taxon>
        <taxon>Magnoliopsida</taxon>
        <taxon>Liliopsida</taxon>
        <taxon>Poales</taxon>
        <taxon>Poaceae</taxon>
        <taxon>PACMAD clade</taxon>
        <taxon>Panicoideae</taxon>
        <taxon>Panicodae</taxon>
        <taxon>Paniceae</taxon>
        <taxon>Panicinae</taxon>
        <taxon>Panicum</taxon>
        <taxon>Panicum sect. Hiantes</taxon>
    </lineage>
</organism>
<dbReference type="Proteomes" id="UP000823388">
    <property type="component" value="Chromosome 2K"/>
</dbReference>
<accession>A0A8T0WFM3</accession>
<comment type="caution">
    <text evidence="2">The sequence shown here is derived from an EMBL/GenBank/DDBJ whole genome shotgun (WGS) entry which is preliminary data.</text>
</comment>
<reference evidence="2" key="1">
    <citation type="submission" date="2020-05" db="EMBL/GenBank/DDBJ databases">
        <title>WGS assembly of Panicum virgatum.</title>
        <authorList>
            <person name="Lovell J.T."/>
            <person name="Jenkins J."/>
            <person name="Shu S."/>
            <person name="Juenger T.E."/>
            <person name="Schmutz J."/>
        </authorList>
    </citation>
    <scope>NUCLEOTIDE SEQUENCE</scope>
    <source>
        <strain evidence="2">AP13</strain>
    </source>
</reference>
<feature type="region of interest" description="Disordered" evidence="1">
    <location>
        <begin position="140"/>
        <end position="173"/>
    </location>
</feature>
<evidence type="ECO:0000313" key="2">
    <source>
        <dbReference type="EMBL" id="KAG2644967.1"/>
    </source>
</evidence>
<name>A0A8T0WFM3_PANVG</name>
<protein>
    <submittedName>
        <fullName evidence="2">Uncharacterized protein</fullName>
    </submittedName>
</protein>
<feature type="compositionally biased region" description="Low complexity" evidence="1">
    <location>
        <begin position="26"/>
        <end position="40"/>
    </location>
</feature>
<feature type="region of interest" description="Disordered" evidence="1">
    <location>
        <begin position="1"/>
        <end position="63"/>
    </location>
</feature>
<evidence type="ECO:0000256" key="1">
    <source>
        <dbReference type="SAM" id="MobiDB-lite"/>
    </source>
</evidence>
<dbReference type="AlphaFoldDB" id="A0A8T0WFM3"/>
<proteinExistence type="predicted"/>
<evidence type="ECO:0000313" key="3">
    <source>
        <dbReference type="Proteomes" id="UP000823388"/>
    </source>
</evidence>